<evidence type="ECO:0000256" key="5">
    <source>
        <dbReference type="ARBA" id="ARBA00022692"/>
    </source>
</evidence>
<comment type="subcellular location">
    <subcellularLocation>
        <location evidence="2">Cell membrane</location>
        <topology evidence="2">Multi-pass membrane protein</topology>
    </subcellularLocation>
    <subcellularLocation>
        <location evidence="8">Membrane</location>
        <topology evidence="8">Multi-pass membrane protein</topology>
    </subcellularLocation>
</comment>
<name>A0A918WHT0_9RHOB</name>
<dbReference type="EMBL" id="BMYJ01000002">
    <property type="protein sequence ID" value="GHC47505.1"/>
    <property type="molecule type" value="Genomic_DNA"/>
</dbReference>
<feature type="transmembrane region" description="Helical" evidence="9">
    <location>
        <begin position="32"/>
        <end position="52"/>
    </location>
</feature>
<keyword evidence="4" id="KW-1003">Cell membrane</keyword>
<dbReference type="InterPro" id="IPR003918">
    <property type="entry name" value="NADH_UbQ_OxRdtase"/>
</dbReference>
<dbReference type="Pfam" id="PF00361">
    <property type="entry name" value="Proton_antipo_M"/>
    <property type="match status" value="1"/>
</dbReference>
<feature type="transmembrane region" description="Helical" evidence="9">
    <location>
        <begin position="131"/>
        <end position="149"/>
    </location>
</feature>
<feature type="transmembrane region" description="Helical" evidence="9">
    <location>
        <begin position="402"/>
        <end position="423"/>
    </location>
</feature>
<evidence type="ECO:0000256" key="3">
    <source>
        <dbReference type="ARBA" id="ARBA00005346"/>
    </source>
</evidence>
<dbReference type="PANTHER" id="PTHR42703">
    <property type="entry name" value="NADH DEHYDROGENASE"/>
    <property type="match status" value="1"/>
</dbReference>
<feature type="transmembrane region" description="Helical" evidence="9">
    <location>
        <begin position="365"/>
        <end position="382"/>
    </location>
</feature>
<dbReference type="Proteomes" id="UP000638981">
    <property type="component" value="Unassembled WGS sequence"/>
</dbReference>
<keyword evidence="12" id="KW-1185">Reference proteome</keyword>
<feature type="transmembrane region" description="Helical" evidence="9">
    <location>
        <begin position="203"/>
        <end position="223"/>
    </location>
</feature>
<dbReference type="GO" id="GO:0005886">
    <property type="term" value="C:plasma membrane"/>
    <property type="evidence" value="ECO:0007669"/>
    <property type="project" value="UniProtKB-SubCell"/>
</dbReference>
<feature type="transmembrane region" description="Helical" evidence="9">
    <location>
        <begin position="302"/>
        <end position="320"/>
    </location>
</feature>
<feature type="transmembrane region" description="Helical" evidence="9">
    <location>
        <begin position="6"/>
        <end position="25"/>
    </location>
</feature>
<keyword evidence="5 8" id="KW-0812">Transmembrane</keyword>
<dbReference type="NCBIfam" id="NF009309">
    <property type="entry name" value="PRK12666.1"/>
    <property type="match status" value="1"/>
</dbReference>
<feature type="domain" description="NADH:quinone oxidoreductase/Mrp antiporter transmembrane" evidence="10">
    <location>
        <begin position="127"/>
        <end position="416"/>
    </location>
</feature>
<dbReference type="PRINTS" id="PR01437">
    <property type="entry name" value="NUOXDRDTASE4"/>
</dbReference>
<comment type="similarity">
    <text evidence="3">Belongs to the CPA3 antiporters (TC 2.A.63) subunit D family.</text>
</comment>
<reference evidence="11" key="1">
    <citation type="journal article" date="2014" name="Int. J. Syst. Evol. Microbiol.">
        <title>Complete genome sequence of Corynebacterium casei LMG S-19264T (=DSM 44701T), isolated from a smear-ripened cheese.</title>
        <authorList>
            <consortium name="US DOE Joint Genome Institute (JGI-PGF)"/>
            <person name="Walter F."/>
            <person name="Albersmeier A."/>
            <person name="Kalinowski J."/>
            <person name="Ruckert C."/>
        </authorList>
    </citation>
    <scope>NUCLEOTIDE SEQUENCE</scope>
    <source>
        <strain evidence="11">KCTC 23310</strain>
    </source>
</reference>
<evidence type="ECO:0000256" key="7">
    <source>
        <dbReference type="ARBA" id="ARBA00023136"/>
    </source>
</evidence>
<dbReference type="GO" id="GO:0042773">
    <property type="term" value="P:ATP synthesis coupled electron transport"/>
    <property type="evidence" value="ECO:0007669"/>
    <property type="project" value="InterPro"/>
</dbReference>
<protein>
    <submittedName>
        <fullName evidence="11">Monovalent cation/H+ antiporter subunit D</fullName>
    </submittedName>
</protein>
<keyword evidence="6 9" id="KW-1133">Transmembrane helix</keyword>
<accession>A0A918WHT0</accession>
<dbReference type="AlphaFoldDB" id="A0A918WHT0"/>
<proteinExistence type="inferred from homology"/>
<gene>
    <name evidence="11" type="primary">phaD</name>
    <name evidence="11" type="ORF">GCM10007315_06640</name>
</gene>
<evidence type="ECO:0000259" key="10">
    <source>
        <dbReference type="Pfam" id="PF00361"/>
    </source>
</evidence>
<evidence type="ECO:0000256" key="4">
    <source>
        <dbReference type="ARBA" id="ARBA00022475"/>
    </source>
</evidence>
<comment type="function">
    <text evidence="1">NDH-1 shuttles electrons from NADH, via FMN and iron-sulfur (Fe-S) centers, to quinones in the respiratory chain. The immediate electron acceptor for the enzyme in this species is believed to be ubiquinone. Couples the redox reaction to proton translocation (for every two electrons transferred, four hydrogen ions are translocated across the cytoplasmic membrane), and thus conserves the redox energy in a proton gradient.</text>
</comment>
<organism evidence="11 12">
    <name type="scientific">Neogemmobacter tilapiae</name>
    <dbReference type="NCBI Taxonomy" id="875041"/>
    <lineage>
        <taxon>Bacteria</taxon>
        <taxon>Pseudomonadati</taxon>
        <taxon>Pseudomonadota</taxon>
        <taxon>Alphaproteobacteria</taxon>
        <taxon>Rhodobacterales</taxon>
        <taxon>Paracoccaceae</taxon>
        <taxon>Neogemmobacter</taxon>
    </lineage>
</organism>
<feature type="transmembrane region" description="Helical" evidence="9">
    <location>
        <begin position="108"/>
        <end position="125"/>
    </location>
</feature>
<feature type="transmembrane region" description="Helical" evidence="9">
    <location>
        <begin position="326"/>
        <end position="345"/>
    </location>
</feature>
<evidence type="ECO:0000313" key="12">
    <source>
        <dbReference type="Proteomes" id="UP000638981"/>
    </source>
</evidence>
<dbReference type="GO" id="GO:0008137">
    <property type="term" value="F:NADH dehydrogenase (ubiquinone) activity"/>
    <property type="evidence" value="ECO:0007669"/>
    <property type="project" value="InterPro"/>
</dbReference>
<feature type="transmembrane region" description="Helical" evidence="9">
    <location>
        <begin position="77"/>
        <end position="96"/>
    </location>
</feature>
<evidence type="ECO:0000256" key="2">
    <source>
        <dbReference type="ARBA" id="ARBA00004651"/>
    </source>
</evidence>
<feature type="transmembrane region" description="Helical" evidence="9">
    <location>
        <begin position="235"/>
        <end position="256"/>
    </location>
</feature>
<comment type="caution">
    <text evidence="11">The sequence shown here is derived from an EMBL/GenBank/DDBJ whole genome shotgun (WGS) entry which is preliminary data.</text>
</comment>
<sequence length="496" mass="52175">MTHLIILPVVLPALLGPITLLFFRAHPAAQRAMGLGGTAALLALALALWPIATDGPQLYRLGDWPAPFGIVLVLDRLAALMLILTAFLALAVQIYVLGTGWDRKGRHFHALFLFQLMGLNGAFLTGDAFNLFVFFEVLLIASYGLMVHGGGTNRIRAGVQYVTYNLVGSSLFLIGLATVYGMTGTLNMADLGQRIAALPDGDMALTRVAAVLLLLVFAIKGALVPLHLWLPNTYALAPGPVAALFAVMTKVGAYATLRLGSVMLPKGTTELLFGTLLAPAGMLTLIIGALGVLGAKGLARQAAFAAVASMGTVFIGLSALDPAVTAATLYYMIHSTLAGALLFLITDQVQTLRNSDDLTQARPPLPGTLAALFFVAAIATAGMPPLSGFLGKLLILQSLPVWPVWTTILLGSLLLMLGLARSGSLLFWKGYEIAAQPTGQIPPLARFALVALILSLVALTLFAGQIHPALQQIAQDLHDPIAYVQANDLPAMGAKP</sequence>
<evidence type="ECO:0000256" key="8">
    <source>
        <dbReference type="RuleBase" id="RU000320"/>
    </source>
</evidence>
<keyword evidence="7 9" id="KW-0472">Membrane</keyword>
<evidence type="ECO:0000313" key="11">
    <source>
        <dbReference type="EMBL" id="GHC47505.1"/>
    </source>
</evidence>
<feature type="transmembrane region" description="Helical" evidence="9">
    <location>
        <begin position="276"/>
        <end position="295"/>
    </location>
</feature>
<evidence type="ECO:0000256" key="9">
    <source>
        <dbReference type="SAM" id="Phobius"/>
    </source>
</evidence>
<dbReference type="InterPro" id="IPR050586">
    <property type="entry name" value="CPA3_Na-H_Antiporter_D"/>
</dbReference>
<feature type="transmembrane region" description="Helical" evidence="9">
    <location>
        <begin position="161"/>
        <end position="183"/>
    </location>
</feature>
<feature type="transmembrane region" description="Helical" evidence="9">
    <location>
        <begin position="444"/>
        <end position="464"/>
    </location>
</feature>
<dbReference type="InterPro" id="IPR001750">
    <property type="entry name" value="ND/Mrp_TM"/>
</dbReference>
<evidence type="ECO:0000256" key="1">
    <source>
        <dbReference type="ARBA" id="ARBA00002378"/>
    </source>
</evidence>
<evidence type="ECO:0000256" key="6">
    <source>
        <dbReference type="ARBA" id="ARBA00022989"/>
    </source>
</evidence>
<reference evidence="11" key="2">
    <citation type="submission" date="2020-09" db="EMBL/GenBank/DDBJ databases">
        <authorList>
            <person name="Sun Q."/>
            <person name="Kim S."/>
        </authorList>
    </citation>
    <scope>NUCLEOTIDE SEQUENCE</scope>
    <source>
        <strain evidence="11">KCTC 23310</strain>
    </source>
</reference>
<dbReference type="RefSeq" id="WP_189410210.1">
    <property type="nucleotide sequence ID" value="NZ_BMYJ01000002.1"/>
</dbReference>
<dbReference type="PANTHER" id="PTHR42703:SF1">
    <property type="entry name" value="NA(+)_H(+) ANTIPORTER SUBUNIT D1"/>
    <property type="match status" value="1"/>
</dbReference>